<evidence type="ECO:0000313" key="10">
    <source>
        <dbReference type="Proteomes" id="UP000185161"/>
    </source>
</evidence>
<dbReference type="InterPro" id="IPR034279">
    <property type="entry name" value="CuRO_3_CopA"/>
</dbReference>
<dbReference type="PANTHER" id="PTHR11709">
    <property type="entry name" value="MULTI-COPPER OXIDASE"/>
    <property type="match status" value="1"/>
</dbReference>
<dbReference type="GO" id="GO:0042597">
    <property type="term" value="C:periplasmic space"/>
    <property type="evidence" value="ECO:0007669"/>
    <property type="project" value="InterPro"/>
</dbReference>
<dbReference type="InterPro" id="IPR034282">
    <property type="entry name" value="CuRO_2_CopA"/>
</dbReference>
<reference evidence="9 11" key="3">
    <citation type="submission" date="2018-07" db="EMBL/GenBank/DDBJ databases">
        <title>Genomic and Epidemiologic Investigation of an Indolent Hospital Outbreak.</title>
        <authorList>
            <person name="Johnson R.C."/>
            <person name="Deming C."/>
            <person name="Conlan S."/>
            <person name="Zellmer C.J."/>
            <person name="Michelin A.V."/>
            <person name="Lee-Lin S."/>
            <person name="Thomas P.J."/>
            <person name="Park M."/>
            <person name="Weingarten R.A."/>
            <person name="Less J."/>
            <person name="Dekker J.P."/>
            <person name="Frank K.M."/>
            <person name="Musser K.A."/>
            <person name="Mcquiston J.R."/>
            <person name="Henderson D.K."/>
            <person name="Lau A.F."/>
            <person name="Palmore T.N."/>
            <person name="Segre J.A."/>
        </authorList>
    </citation>
    <scope>NUCLEOTIDE SEQUENCE [LARGE SCALE GENOMIC DNA]</scope>
    <source>
        <strain evidence="9 11">SK-NIH.Env10_0317</strain>
    </source>
</reference>
<evidence type="ECO:0000259" key="6">
    <source>
        <dbReference type="Pfam" id="PF07731"/>
    </source>
</evidence>
<dbReference type="InterPro" id="IPR006311">
    <property type="entry name" value="TAT_signal"/>
</dbReference>
<keyword evidence="10" id="KW-1185">Reference proteome</keyword>
<evidence type="ECO:0000256" key="3">
    <source>
        <dbReference type="ARBA" id="ARBA00023008"/>
    </source>
</evidence>
<evidence type="ECO:0000313" key="11">
    <source>
        <dbReference type="Proteomes" id="UP000286681"/>
    </source>
</evidence>
<keyword evidence="1" id="KW-0479">Metal-binding</keyword>
<dbReference type="KEGG" id="skr:BRX40_21680"/>
<feature type="domain" description="Plastocyanin-like" evidence="6">
    <location>
        <begin position="469"/>
        <end position="588"/>
    </location>
</feature>
<dbReference type="CDD" id="cd13874">
    <property type="entry name" value="CuRO_2_CopA"/>
    <property type="match status" value="1"/>
</dbReference>
<evidence type="ECO:0000256" key="4">
    <source>
        <dbReference type="SAM" id="SignalP"/>
    </source>
</evidence>
<dbReference type="NCBIfam" id="TIGR01409">
    <property type="entry name" value="TAT_signal_seq"/>
    <property type="match status" value="1"/>
</dbReference>
<dbReference type="RefSeq" id="WP_075152948.1">
    <property type="nucleotide sequence ID" value="NZ_CP018820.1"/>
</dbReference>
<dbReference type="InterPro" id="IPR002355">
    <property type="entry name" value="Cu_oxidase_Cu_BS"/>
</dbReference>
<dbReference type="InterPro" id="IPR001117">
    <property type="entry name" value="Cu-oxidase_2nd"/>
</dbReference>
<reference evidence="10" key="2">
    <citation type="submission" date="2016-12" db="EMBL/GenBank/DDBJ databases">
        <title>Whole genome sequencing of Sphingomonas sp. ABOJV.</title>
        <authorList>
            <person name="Conlan S."/>
            <person name="Thomas P.J."/>
            <person name="Mullikin J."/>
            <person name="Palmore T.N."/>
            <person name="Frank K.M."/>
            <person name="Segre J.A."/>
        </authorList>
    </citation>
    <scope>NUCLEOTIDE SEQUENCE [LARGE SCALE GENOMIC DNA]</scope>
    <source>
        <strain evidence="10">ABOJV</strain>
    </source>
</reference>
<dbReference type="InterPro" id="IPR034284">
    <property type="entry name" value="CuRO_1_CopA"/>
</dbReference>
<dbReference type="EMBL" id="QQWO01000021">
    <property type="protein sequence ID" value="RSU99482.1"/>
    <property type="molecule type" value="Genomic_DNA"/>
</dbReference>
<dbReference type="InterPro" id="IPR006376">
    <property type="entry name" value="Cu-R_CopA"/>
</dbReference>
<reference evidence="8" key="1">
    <citation type="submission" date="2016-12" db="EMBL/GenBank/DDBJ databases">
        <title>Whole genome sequencing of Sphingomonas koreensis.</title>
        <authorList>
            <person name="Conlan S."/>
            <person name="Thomas P.J."/>
            <person name="Mullikin J."/>
            <person name="Palmore T.N."/>
            <person name="Frank K.M."/>
            <person name="Segre J.A."/>
        </authorList>
    </citation>
    <scope>NUCLEOTIDE SEQUENCE</scope>
    <source>
        <strain evidence="8">ABOJV</strain>
    </source>
</reference>
<dbReference type="GeneID" id="44135181"/>
<sequence>MNSTIDRRQLLRGAGVSGGALALSAWMPAWAQTNSPGLTRDLPVVSGEDIRLRIAHQMLTIDGRQGHAIGINGTVPGPLVRLREGQTVRLHVDNALDEDSSIHWHGLILPFHMDGVPGVSFPGIKPRSTFTYEFPIVQSGTYWYHSHSGLQEQMGHYGPIVIDPEGADPIASDREHVIVLSDYSFMHPHKIFQKLKQMGGYFNRQKLAATDGEPMSIKDRLEWGRMRMDPTDVGDVTGSTYTYLVNGHGPRDNWTALFRPGERVRLRFVNASAMTTFNVRIPGLRITIVQSDGLPVRPVAVDEFQIAVAETYDAIVEPVDDRAYTLVAESVDRSGMAVATLAPRPGMAAAVPPLRKRPLATMTDMGMGGMDHGSGGGCTPEHAAMGHCTMPEAGAADHAGAEKAPAMDHGMRDFSVAPGVKKTPTVQSISPMPVDRMGDPGQGLADVGHRVLTYRDLVAVERNPDIRAPERAMRIHLTGNMERYMWAFDGEKLSEVKAPIPFLEGERVRVTLVNDTMMGHPIHLHGHFFELVTGHGDFAPRKHTVNVQPGGTATFDFTADAVGDWAFHCHMLYHMHAGMMQVVTVRPREDAA</sequence>
<dbReference type="OrthoDB" id="9757546at2"/>
<dbReference type="Pfam" id="PF07731">
    <property type="entry name" value="Cu-oxidase_2"/>
    <property type="match status" value="1"/>
</dbReference>
<dbReference type="InterPro" id="IPR008972">
    <property type="entry name" value="Cupredoxin"/>
</dbReference>
<accession>A0A1L6JFH4</accession>
<organism evidence="8 10">
    <name type="scientific">Sphingomonas koreensis</name>
    <dbReference type="NCBI Taxonomy" id="93064"/>
    <lineage>
        <taxon>Bacteria</taxon>
        <taxon>Pseudomonadati</taxon>
        <taxon>Pseudomonadota</taxon>
        <taxon>Alphaproteobacteria</taxon>
        <taxon>Sphingomonadales</taxon>
        <taxon>Sphingomonadaceae</taxon>
        <taxon>Sphingomonas</taxon>
    </lineage>
</organism>
<proteinExistence type="predicted"/>
<evidence type="ECO:0000313" key="8">
    <source>
        <dbReference type="EMBL" id="APR54691.1"/>
    </source>
</evidence>
<dbReference type="Proteomes" id="UP000286681">
    <property type="component" value="Unassembled WGS sequence"/>
</dbReference>
<dbReference type="InterPro" id="IPR045087">
    <property type="entry name" value="Cu-oxidase_fam"/>
</dbReference>
<dbReference type="PROSITE" id="PS00080">
    <property type="entry name" value="MULTICOPPER_OXIDASE2"/>
    <property type="match status" value="1"/>
</dbReference>
<dbReference type="CDD" id="cd13896">
    <property type="entry name" value="CuRO_3_CopA"/>
    <property type="match status" value="1"/>
</dbReference>
<dbReference type="Pfam" id="PF07732">
    <property type="entry name" value="Cu-oxidase_3"/>
    <property type="match status" value="1"/>
</dbReference>
<dbReference type="InterPro" id="IPR011707">
    <property type="entry name" value="Cu-oxidase-like_N"/>
</dbReference>
<evidence type="ECO:0000256" key="1">
    <source>
        <dbReference type="ARBA" id="ARBA00022723"/>
    </source>
</evidence>
<dbReference type="CDD" id="cd13848">
    <property type="entry name" value="CuRO_1_CopA"/>
    <property type="match status" value="1"/>
</dbReference>
<feature type="signal peptide" evidence="4">
    <location>
        <begin position="1"/>
        <end position="31"/>
    </location>
</feature>
<dbReference type="InterPro" id="IPR011706">
    <property type="entry name" value="Cu-oxidase_C"/>
</dbReference>
<dbReference type="SUPFAM" id="SSF49503">
    <property type="entry name" value="Cupredoxins"/>
    <property type="match status" value="3"/>
</dbReference>
<dbReference type="PANTHER" id="PTHR11709:SF394">
    <property type="entry name" value="FI03373P-RELATED"/>
    <property type="match status" value="1"/>
</dbReference>
<dbReference type="NCBIfam" id="TIGR01480">
    <property type="entry name" value="copper_res_A"/>
    <property type="match status" value="1"/>
</dbReference>
<evidence type="ECO:0000256" key="2">
    <source>
        <dbReference type="ARBA" id="ARBA00023002"/>
    </source>
</evidence>
<protein>
    <submittedName>
        <fullName evidence="9">Copper resistance system multicopper oxidase</fullName>
    </submittedName>
    <submittedName>
        <fullName evidence="8">Copper-binding protein</fullName>
    </submittedName>
</protein>
<dbReference type="GO" id="GO:0016491">
    <property type="term" value="F:oxidoreductase activity"/>
    <property type="evidence" value="ECO:0007669"/>
    <property type="project" value="UniProtKB-KW"/>
</dbReference>
<dbReference type="GO" id="GO:0005507">
    <property type="term" value="F:copper ion binding"/>
    <property type="evidence" value="ECO:0007669"/>
    <property type="project" value="InterPro"/>
</dbReference>
<dbReference type="InterPro" id="IPR033138">
    <property type="entry name" value="Cu_oxidase_CS"/>
</dbReference>
<gene>
    <name evidence="8" type="ORF">BRX40_21680</name>
    <name evidence="9" type="ORF">CA257_19375</name>
</gene>
<dbReference type="PROSITE" id="PS51318">
    <property type="entry name" value="TAT"/>
    <property type="match status" value="1"/>
</dbReference>
<dbReference type="Gene3D" id="2.60.40.420">
    <property type="entry name" value="Cupredoxins - blue copper proteins"/>
    <property type="match status" value="3"/>
</dbReference>
<name>A0A1L6JFH4_9SPHN</name>
<keyword evidence="2" id="KW-0560">Oxidoreductase</keyword>
<dbReference type="PROSITE" id="PS00079">
    <property type="entry name" value="MULTICOPPER_OXIDASE1"/>
    <property type="match status" value="1"/>
</dbReference>
<dbReference type="InterPro" id="IPR019546">
    <property type="entry name" value="TAT_signal_bac_arc"/>
</dbReference>
<evidence type="ECO:0000313" key="9">
    <source>
        <dbReference type="EMBL" id="RSU99482.1"/>
    </source>
</evidence>
<evidence type="ECO:0000259" key="5">
    <source>
        <dbReference type="Pfam" id="PF00394"/>
    </source>
</evidence>
<dbReference type="STRING" id="93064.BRX40_21680"/>
<dbReference type="Pfam" id="PF00394">
    <property type="entry name" value="Cu-oxidase"/>
    <property type="match status" value="1"/>
</dbReference>
<dbReference type="EMBL" id="CP018820">
    <property type="protein sequence ID" value="APR54691.1"/>
    <property type="molecule type" value="Genomic_DNA"/>
</dbReference>
<keyword evidence="3" id="KW-0186">Copper</keyword>
<feature type="chain" id="PRO_5042338644" evidence="4">
    <location>
        <begin position="32"/>
        <end position="592"/>
    </location>
</feature>
<feature type="domain" description="Plastocyanin-like" evidence="5">
    <location>
        <begin position="237"/>
        <end position="341"/>
    </location>
</feature>
<dbReference type="Proteomes" id="UP000185161">
    <property type="component" value="Chromosome"/>
</dbReference>
<evidence type="ECO:0000259" key="7">
    <source>
        <dbReference type="Pfam" id="PF07732"/>
    </source>
</evidence>
<keyword evidence="4" id="KW-0732">Signal</keyword>
<dbReference type="AlphaFoldDB" id="A0A1L6JFH4"/>
<feature type="domain" description="Plastocyanin-like" evidence="7">
    <location>
        <begin position="58"/>
        <end position="165"/>
    </location>
</feature>